<evidence type="ECO:0000313" key="3">
    <source>
        <dbReference type="EMBL" id="GGT26540.1"/>
    </source>
</evidence>
<gene>
    <name evidence="3" type="ORF">GCM10014713_19590</name>
</gene>
<dbReference type="Proteomes" id="UP000619486">
    <property type="component" value="Unassembled WGS sequence"/>
</dbReference>
<keyword evidence="1" id="KW-0408">Iron</keyword>
<keyword evidence="1" id="KW-0560">Oxidoreductase</keyword>
<protein>
    <recommendedName>
        <fullName evidence="2">Fe2OG dioxygenase domain-containing protein</fullName>
    </recommendedName>
</protein>
<accession>A0A918LN60</accession>
<dbReference type="InterPro" id="IPR005123">
    <property type="entry name" value="Oxoglu/Fe-dep_dioxygenase_dom"/>
</dbReference>
<organism evidence="3 4">
    <name type="scientific">Streptomyces purpureus</name>
    <dbReference type="NCBI Taxonomy" id="1951"/>
    <lineage>
        <taxon>Bacteria</taxon>
        <taxon>Bacillati</taxon>
        <taxon>Actinomycetota</taxon>
        <taxon>Actinomycetes</taxon>
        <taxon>Kitasatosporales</taxon>
        <taxon>Streptomycetaceae</taxon>
        <taxon>Streptomyces</taxon>
    </lineage>
</organism>
<sequence>MIHIAETLSIRTVEGFIKPEEIQRLNDVMDDTLGPLGRDQYGTGRHTTIHEIPGHSPAEAQDVYEPAGRIEMTDIPYEATALLDQALELHMAAITGMLPSVTGHRPWIYLEYGAGQYITPHADGIAPDPLTRPRQIAAATVTLTDIQDAGGAFYVETTGSDAVWTADKAPTGSGYAPGMRFAHEGTDMSSPWFRGMPRTRWSVAPSPGTLVVFGSQLVHGTEPVRTGRVRKFLTLFVSE</sequence>
<dbReference type="RefSeq" id="WP_189201060.1">
    <property type="nucleotide sequence ID" value="NZ_BMQQ01000005.1"/>
</dbReference>
<keyword evidence="4" id="KW-1185">Reference proteome</keyword>
<dbReference type="InterPro" id="IPR044862">
    <property type="entry name" value="Pro_4_hyd_alph_FE2OG_OXY"/>
</dbReference>
<dbReference type="EMBL" id="BMQQ01000005">
    <property type="protein sequence ID" value="GGT26540.1"/>
    <property type="molecule type" value="Genomic_DNA"/>
</dbReference>
<comment type="similarity">
    <text evidence="1">Belongs to the iron/ascorbate-dependent oxidoreductase family.</text>
</comment>
<keyword evidence="1" id="KW-0479">Metal-binding</keyword>
<evidence type="ECO:0000313" key="4">
    <source>
        <dbReference type="Proteomes" id="UP000619486"/>
    </source>
</evidence>
<comment type="caution">
    <text evidence="3">The sequence shown here is derived from an EMBL/GenBank/DDBJ whole genome shotgun (WGS) entry which is preliminary data.</text>
</comment>
<evidence type="ECO:0000256" key="1">
    <source>
        <dbReference type="RuleBase" id="RU003682"/>
    </source>
</evidence>
<proteinExistence type="inferred from homology"/>
<dbReference type="Gene3D" id="2.60.120.620">
    <property type="entry name" value="q2cbj1_9rhob like domain"/>
    <property type="match status" value="1"/>
</dbReference>
<dbReference type="PROSITE" id="PS51471">
    <property type="entry name" value="FE2OG_OXY"/>
    <property type="match status" value="1"/>
</dbReference>
<evidence type="ECO:0000259" key="2">
    <source>
        <dbReference type="PROSITE" id="PS51471"/>
    </source>
</evidence>
<reference evidence="3" key="1">
    <citation type="journal article" date="2014" name="Int. J. Syst. Evol. Microbiol.">
        <title>Complete genome sequence of Corynebacterium casei LMG S-19264T (=DSM 44701T), isolated from a smear-ripened cheese.</title>
        <authorList>
            <consortium name="US DOE Joint Genome Institute (JGI-PGF)"/>
            <person name="Walter F."/>
            <person name="Albersmeier A."/>
            <person name="Kalinowski J."/>
            <person name="Ruckert C."/>
        </authorList>
    </citation>
    <scope>NUCLEOTIDE SEQUENCE</scope>
    <source>
        <strain evidence="3">JCM 3172</strain>
    </source>
</reference>
<reference evidence="3" key="2">
    <citation type="submission" date="2020-09" db="EMBL/GenBank/DDBJ databases">
        <authorList>
            <person name="Sun Q."/>
            <person name="Ohkuma M."/>
        </authorList>
    </citation>
    <scope>NUCLEOTIDE SEQUENCE</scope>
    <source>
        <strain evidence="3">JCM 3172</strain>
    </source>
</reference>
<dbReference type="GO" id="GO:0046872">
    <property type="term" value="F:metal ion binding"/>
    <property type="evidence" value="ECO:0007669"/>
    <property type="project" value="UniProtKB-KW"/>
</dbReference>
<dbReference type="SUPFAM" id="SSF51197">
    <property type="entry name" value="Clavaminate synthase-like"/>
    <property type="match status" value="1"/>
</dbReference>
<dbReference type="Pfam" id="PF13640">
    <property type="entry name" value="2OG-FeII_Oxy_3"/>
    <property type="match status" value="1"/>
</dbReference>
<dbReference type="AlphaFoldDB" id="A0A918LN60"/>
<dbReference type="GO" id="GO:0016491">
    <property type="term" value="F:oxidoreductase activity"/>
    <property type="evidence" value="ECO:0007669"/>
    <property type="project" value="UniProtKB-KW"/>
</dbReference>
<name>A0A918LN60_9ACTN</name>
<feature type="domain" description="Fe2OG dioxygenase" evidence="2">
    <location>
        <begin position="102"/>
        <end position="239"/>
    </location>
</feature>